<accession>A0A248H6G1</accession>
<sequence length="67" mass="7515">MKKDEELALFSMVRSEVETGFRETDAIIDLMKVKMISTMNGIKQRSTAFSSSFCARPILVLSIPLTT</sequence>
<name>A0A248H6G1_9CAUD</name>
<organism evidence="1 2">
    <name type="scientific">Dickeya phage XF4</name>
    <dbReference type="NCBI Taxonomy" id="1983656"/>
    <lineage>
        <taxon>Viruses</taxon>
        <taxon>Duplodnaviria</taxon>
        <taxon>Heunggongvirae</taxon>
        <taxon>Uroviricota</taxon>
        <taxon>Caudoviricetes</taxon>
        <taxon>Pantevenvirales</taxon>
        <taxon>Ackermannviridae</taxon>
        <taxon>Aglimvirinae</taxon>
        <taxon>Limestonevirus</taxon>
        <taxon>Limestonevirus limestone</taxon>
    </lineage>
</organism>
<dbReference type="Proteomes" id="UP000222311">
    <property type="component" value="Segment"/>
</dbReference>
<protein>
    <submittedName>
        <fullName evidence="1">Uncharacterized protein</fullName>
    </submittedName>
</protein>
<proteinExistence type="predicted"/>
<reference evidence="1 2" key="1">
    <citation type="journal article" date="2017" name="Front. Microbiol.">
        <title>Environmental Bacteriophages of the Emerging Enterobacterial Phytopathogen, Dickeya solani, Show Genomic Conservation and Capacity for Horizontal Gene Transfer between Their Bacterial Hosts.</title>
        <authorList>
            <person name="Day A.W."/>
            <person name="Ahn J."/>
            <person name="Fang X."/>
            <person name="Salmond G.P.C."/>
        </authorList>
    </citation>
    <scope>NUCLEOTIDE SEQUENCE [LARGE SCALE GENOMIC DNA]</scope>
</reference>
<evidence type="ECO:0000313" key="1">
    <source>
        <dbReference type="EMBL" id="ASD51485.1"/>
    </source>
</evidence>
<dbReference type="EMBL" id="KY942057">
    <property type="protein sequence ID" value="ASD51485.1"/>
    <property type="molecule type" value="Genomic_DNA"/>
</dbReference>
<evidence type="ECO:0000313" key="2">
    <source>
        <dbReference type="Proteomes" id="UP000222311"/>
    </source>
</evidence>